<feature type="compositionally biased region" description="Basic and acidic residues" evidence="1">
    <location>
        <begin position="1713"/>
        <end position="1729"/>
    </location>
</feature>
<feature type="region of interest" description="Disordered" evidence="1">
    <location>
        <begin position="1623"/>
        <end position="1652"/>
    </location>
</feature>
<feature type="compositionally biased region" description="Low complexity" evidence="1">
    <location>
        <begin position="835"/>
        <end position="852"/>
    </location>
</feature>
<feature type="region of interest" description="Disordered" evidence="1">
    <location>
        <begin position="1391"/>
        <end position="1600"/>
    </location>
</feature>
<feature type="compositionally biased region" description="Gly residues" evidence="1">
    <location>
        <begin position="191"/>
        <end position="202"/>
    </location>
</feature>
<feature type="compositionally biased region" description="Low complexity" evidence="1">
    <location>
        <begin position="989"/>
        <end position="1002"/>
    </location>
</feature>
<organism evidence="2 3">
    <name type="scientific">Ceraceosorus bombacis</name>
    <dbReference type="NCBI Taxonomy" id="401625"/>
    <lineage>
        <taxon>Eukaryota</taxon>
        <taxon>Fungi</taxon>
        <taxon>Dikarya</taxon>
        <taxon>Basidiomycota</taxon>
        <taxon>Ustilaginomycotina</taxon>
        <taxon>Exobasidiomycetes</taxon>
        <taxon>Ceraceosorales</taxon>
        <taxon>Ceraceosoraceae</taxon>
        <taxon>Ceraceosorus</taxon>
    </lineage>
</organism>
<feature type="region of interest" description="Disordered" evidence="1">
    <location>
        <begin position="1318"/>
        <end position="1337"/>
    </location>
</feature>
<evidence type="ECO:0000313" key="3">
    <source>
        <dbReference type="Proteomes" id="UP000054845"/>
    </source>
</evidence>
<feature type="compositionally biased region" description="Polar residues" evidence="1">
    <location>
        <begin position="297"/>
        <end position="306"/>
    </location>
</feature>
<feature type="compositionally biased region" description="Basic and acidic residues" evidence="1">
    <location>
        <begin position="321"/>
        <end position="331"/>
    </location>
</feature>
<keyword evidence="3" id="KW-1185">Reference proteome</keyword>
<feature type="compositionally biased region" description="Acidic residues" evidence="1">
    <location>
        <begin position="389"/>
        <end position="406"/>
    </location>
</feature>
<feature type="compositionally biased region" description="Polar residues" evidence="1">
    <location>
        <begin position="1066"/>
        <end position="1087"/>
    </location>
</feature>
<feature type="compositionally biased region" description="Polar residues" evidence="1">
    <location>
        <begin position="33"/>
        <end position="44"/>
    </location>
</feature>
<feature type="region of interest" description="Disordered" evidence="1">
    <location>
        <begin position="672"/>
        <end position="891"/>
    </location>
</feature>
<proteinExistence type="predicted"/>
<feature type="compositionally biased region" description="Basic and acidic residues" evidence="1">
    <location>
        <begin position="605"/>
        <end position="620"/>
    </location>
</feature>
<feature type="region of interest" description="Disordered" evidence="1">
    <location>
        <begin position="288"/>
        <end position="341"/>
    </location>
</feature>
<dbReference type="OrthoDB" id="3259825at2759"/>
<feature type="compositionally biased region" description="Polar residues" evidence="1">
    <location>
        <begin position="226"/>
        <end position="240"/>
    </location>
</feature>
<feature type="region of interest" description="Disordered" evidence="1">
    <location>
        <begin position="507"/>
        <end position="648"/>
    </location>
</feature>
<feature type="region of interest" description="Disordered" evidence="1">
    <location>
        <begin position="25"/>
        <end position="44"/>
    </location>
</feature>
<feature type="compositionally biased region" description="Low complexity" evidence="1">
    <location>
        <begin position="1493"/>
        <end position="1504"/>
    </location>
</feature>
<feature type="compositionally biased region" description="Basic and acidic residues" evidence="1">
    <location>
        <begin position="1003"/>
        <end position="1015"/>
    </location>
</feature>
<feature type="compositionally biased region" description="Low complexity" evidence="1">
    <location>
        <begin position="535"/>
        <end position="548"/>
    </location>
</feature>
<feature type="region of interest" description="Disordered" evidence="1">
    <location>
        <begin position="919"/>
        <end position="1087"/>
    </location>
</feature>
<feature type="compositionally biased region" description="Polar residues" evidence="1">
    <location>
        <begin position="1625"/>
        <end position="1642"/>
    </location>
</feature>
<feature type="compositionally biased region" description="Polar residues" evidence="1">
    <location>
        <begin position="952"/>
        <end position="971"/>
    </location>
</feature>
<feature type="compositionally biased region" description="Polar residues" evidence="1">
    <location>
        <begin position="637"/>
        <end position="648"/>
    </location>
</feature>
<feature type="compositionally biased region" description="Basic and acidic residues" evidence="1">
    <location>
        <begin position="1026"/>
        <end position="1040"/>
    </location>
</feature>
<feature type="compositionally biased region" description="Polar residues" evidence="1">
    <location>
        <begin position="179"/>
        <end position="190"/>
    </location>
</feature>
<evidence type="ECO:0000313" key="2">
    <source>
        <dbReference type="EMBL" id="CEH13054.1"/>
    </source>
</evidence>
<feature type="compositionally biased region" description="Low complexity" evidence="1">
    <location>
        <begin position="730"/>
        <end position="744"/>
    </location>
</feature>
<feature type="compositionally biased region" description="Basic and acidic residues" evidence="1">
    <location>
        <begin position="870"/>
        <end position="885"/>
    </location>
</feature>
<feature type="region of interest" description="Disordered" evidence="1">
    <location>
        <begin position="1284"/>
        <end position="1310"/>
    </location>
</feature>
<feature type="compositionally biased region" description="Polar residues" evidence="1">
    <location>
        <begin position="1399"/>
        <end position="1413"/>
    </location>
</feature>
<protein>
    <submittedName>
        <fullName evidence="2">Uncharacterized protein</fullName>
    </submittedName>
</protein>
<feature type="compositionally biased region" description="Polar residues" evidence="1">
    <location>
        <begin position="1519"/>
        <end position="1528"/>
    </location>
</feature>
<feature type="compositionally biased region" description="Polar residues" evidence="1">
    <location>
        <begin position="793"/>
        <end position="814"/>
    </location>
</feature>
<name>A0A0P1BAN7_9BASI</name>
<feature type="compositionally biased region" description="Polar residues" evidence="1">
    <location>
        <begin position="1426"/>
        <end position="1435"/>
    </location>
</feature>
<feature type="region of interest" description="Disordered" evidence="1">
    <location>
        <begin position="383"/>
        <end position="406"/>
    </location>
</feature>
<dbReference type="STRING" id="401625.A0A0P1BAN7"/>
<dbReference type="EMBL" id="CCYA01000192">
    <property type="protein sequence ID" value="CEH13054.1"/>
    <property type="molecule type" value="Genomic_DNA"/>
</dbReference>
<accession>A0A0P1BAN7</accession>
<feature type="compositionally biased region" description="Polar residues" evidence="1">
    <location>
        <begin position="1917"/>
        <end position="1934"/>
    </location>
</feature>
<feature type="compositionally biased region" description="Acidic residues" evidence="1">
    <location>
        <begin position="853"/>
        <end position="864"/>
    </location>
</feature>
<feature type="compositionally biased region" description="Low complexity" evidence="1">
    <location>
        <begin position="776"/>
        <end position="791"/>
    </location>
</feature>
<feature type="region of interest" description="Disordered" evidence="1">
    <location>
        <begin position="1845"/>
        <end position="1970"/>
    </location>
</feature>
<feature type="compositionally biased region" description="Polar residues" evidence="1">
    <location>
        <begin position="678"/>
        <end position="694"/>
    </location>
</feature>
<feature type="region of interest" description="Disordered" evidence="1">
    <location>
        <begin position="1348"/>
        <end position="1367"/>
    </location>
</feature>
<evidence type="ECO:0000256" key="1">
    <source>
        <dbReference type="SAM" id="MobiDB-lite"/>
    </source>
</evidence>
<dbReference type="Proteomes" id="UP000054845">
    <property type="component" value="Unassembled WGS sequence"/>
</dbReference>
<sequence length="2073" mass="219480">MPIFKRKSTKGGRGGIMIAAADEGHHQADRMQRNGSLQTSSQPLDTRNLLGKETDYSAQFMPDGPASRAMAPDHRGSASDGLDVTSLIMPHLTRRFTLLRAPDGTMVTPDAMRAHLRAQRARARAAGEGAHFLTEAEEDEIIDQLRRQTHMEQNVGQVGRSSALLSPGADGFGGIDTFADSQASEMSPTSGFGGTDGFGDWGGNSSNGRSSSTVNNTKSLAESLGDFQQPSPNSTHSSFSRGEGSLFSGRSTGRDNTYLRSLAKERFAGSAIAKSDGSEQHPDIIEEEREEDEGQGATVSLSADQSNDQDDAVGMPGDFTAVDRRPSETEKALTAPRQQQHLAVPGAMGALEGGQRQSQLLNLSPEAFKRVSTALEEVYGMVSGRVEEGSGDEGPTEESLEDEDDERLDQVLEQGLEAYPQDDPNLQEFVRSPNSRHVFIDRTERRSVDSDDRSFASAHSNVAASAIHADTQKWDRDGAGRPVHDFSGAWTSDPVLSRLGPADLALSSRSEQPSLHVESIDRRGGTTPTPRSNASDRVSAVSDARSSAFSGLAYDADEPGDLTPGRTRSIPKAGSSRLDASAFPPVGSRSSGNGYVDHSGSGHASPEHRNNTALTGRERSNSSPSGRAGGGGVLSYAPNSRSHGTNNISIDAAHGRVKVSPNQAGAHNYLARLGKDPSSLTSLTGSARSMSPGQPSRERADFASSAAEFRPLSPPQMPPRLADLRRPSETSVATTNASGSGTSTPVLSANAIAARSQRYFPRSNSSARSHADGFRPAPSSAAAAVSRSPLATEQATRQRAGSTPSKALQNITQTPAPPFGDQLLPPRPAADRFWSSSSSDAASVVSTASDMPPFDDERDADPDDVWARVTRSDGNRHDRDADAEAMRPISILPPEAAASQLADAGFNVGQLAELQQKLVRSASQKESKGVQRAPSHGAAGNATQAAPPLPTSTPARNGPQHSTPPSLSNAFVLNAYDNKTPAEQERDLSPSIRPLSPSSSNPKLDKARERARMLAERNQGSLSSRSSERDFSKARGRPSEDTQESSFALGSMRSEDRGFATPEQKVYNSNDRALPSVTHSGSQRSFKSQVMYDVTTSHRPTSPPPRTSLSTLPTLQDLALNNSYYSPTFQPIPAVVDPNRQSLSLSSVVENAAARADRDWHGSQDSTSSLLKGSDGFPGFPGASAAASLNAHALAIPEESGDQEWASGHEQSANVPFPGGDGLQPPVSQTYEVPTQNDHAAPHMLEAPVNTWSDTGNDSVTRSVDNNLVDDVEAQARAATLALKGTDDPGPRVAVPQRAKSLSKRKSKKLAKYISQPQLIQTSQKMEHAASIPHPDATLTRRVGNALATSPSANSNARSPIPAFNREERARAPLLSLGGTDYSRDSYLRQEAAGGARQAENSAVSKSPASSFGSPADLPTGPKSAPATSSLTQARIGSVSDGKPASDLFDSPAKPAPQRSGSGFSKLMSRVRSRKQSTGPMTTPIDPYPATTPSPGVSSSQGPSKTGPKSVASHPAASKVQSEPSPKSNKVLEPVPSNRAEDVHAPQTQAAVGNARDTAVQPPEASARSVVELTPRLEETKSSSSALTERQKAGLLGSPAHIQDAWGQQAFEQPDAQLSDLAQAVLQQSNLPDPQDSVQATPRNEKRKSARDTVVRRTIIVATGADLSRLSADERRKSIISTASRRKSRRPGFGDESIPLPTDWQNYAAGSSEHLRASDDVSSKVEPGEMRGLPSPLPRNNTSSLLPPVSPGRAPQSASRSSYHGSLYDMYIDDDETPQAGSIRFPASAGLQPPPSANSYVAEPRGGHIEVTERADGSVVWQVIAGLTDRASTYSAMSGGFVGGHSRAASDTSQLSFRPPRDSMVDDSTPDPQARTFTGLTSDDSRSFFARSRGGKEHRKSFSFDASIPLPPLPTTIAKSRTARSSTDPNNSTADEALEGGPHDMPPLPVPEGAAQPRVSPSASRPEQLGFDMANTAPGEGATRIVYTDDADLAAIIEAMSRGGDAAKFEFSRVPGSAAFQGFLDASDQPSRPVSTWTGASADSGEARTHRMKIEAEIFNLLQTDGNLRASTD</sequence>
<feature type="compositionally biased region" description="Polar residues" evidence="1">
    <location>
        <begin position="1348"/>
        <end position="1358"/>
    </location>
</feature>
<feature type="compositionally biased region" description="Basic residues" evidence="1">
    <location>
        <begin position="1301"/>
        <end position="1310"/>
    </location>
</feature>
<reference evidence="2 3" key="1">
    <citation type="submission" date="2014-09" db="EMBL/GenBank/DDBJ databases">
        <authorList>
            <person name="Magalhaes I.L.F."/>
            <person name="Oliveira U."/>
            <person name="Santos F.R."/>
            <person name="Vidigal T.H.D.A."/>
            <person name="Brescovit A.D."/>
            <person name="Santos A.J."/>
        </authorList>
    </citation>
    <scope>NUCLEOTIDE SEQUENCE [LARGE SCALE GENOMIC DNA]</scope>
</reference>
<feature type="region of interest" description="Disordered" evidence="1">
    <location>
        <begin position="175"/>
        <end position="254"/>
    </location>
</feature>
<feature type="compositionally biased region" description="Low complexity" evidence="1">
    <location>
        <begin position="203"/>
        <end position="216"/>
    </location>
</feature>
<feature type="region of interest" description="Disordered" evidence="1">
    <location>
        <begin position="1671"/>
        <end position="1802"/>
    </location>
</feature>